<dbReference type="AlphaFoldDB" id="A0A5J4NCQ2"/>
<feature type="region of interest" description="Disordered" evidence="1">
    <location>
        <begin position="171"/>
        <end position="204"/>
    </location>
</feature>
<reference evidence="2 3" key="1">
    <citation type="journal article" date="2019" name="Gigascience">
        <title>Whole-genome sequence of the oriental lung fluke Paragonimus westermani.</title>
        <authorList>
            <person name="Oey H."/>
            <person name="Zakrzewski M."/>
            <person name="Narain K."/>
            <person name="Devi K.R."/>
            <person name="Agatsuma T."/>
            <person name="Nawaratna S."/>
            <person name="Gobert G.N."/>
            <person name="Jones M.K."/>
            <person name="Ragan M.A."/>
            <person name="McManus D.P."/>
            <person name="Krause L."/>
        </authorList>
    </citation>
    <scope>NUCLEOTIDE SEQUENCE [LARGE SCALE GENOMIC DNA]</scope>
    <source>
        <strain evidence="2 3">IND2009</strain>
    </source>
</reference>
<protein>
    <submittedName>
        <fullName evidence="2">Uncharacterized protein</fullName>
    </submittedName>
</protein>
<name>A0A5J4NCQ2_9TREM</name>
<sequence length="931" mass="104756">MHCVLCPSIELHPHLSGSRKTHANKRRVSCSAEENYHPHSEVPNRARHLLNSQSRHKTGIHSFNTYQDLTQEEALWNQLRHELTTQFCYTCGLYRVHLFDQCFHCKRSSPVSPTIPQSPLAIACNKINTTELLTRAATGLRELAHCSSDEDDDQEQDTVIRYDSVDVEQRTKVNAAQRSFSENRGPTDFSTSQHSPSNSDQNSMTSRFTYTMEEPGELMERLAQFEQHMDQLYSLSNSGSFASESSKRTNPTAYTRPKLPANLTRRQQSEPQHGRIFAVRQDVSGTNVPEHSLVSARSEKLSKDIANEQKLIAQLELRSLSKNGHSEYETCGDTSLPAHASVEDQEVARALMGAENSPNVNRRLIAMLQRRNLSQLTHSSTAQKLDLSDSDQIERFAKRGHSHIITELGVPPRTQSQQPMHRTRDTPDTVRRDASLGMTRTSNNFRAQTSVESSSEAHTNRHIPTSNMRSKSQGSKSPLSMNTDMKRSGVPNRLLRSASQRSHPTPADSTKLSALLNWQRRKAYDPQLSMNSASSKDSPRSPYNSIQEDESPRVSHTKCLQIGRVKENGARESSRRSTTANRRTAPVETADCLAALQTIQAQNHYPPHCSVIPKLFAALPKDRNADDSRKSTFRSQSEASNGHMARATNGQINGEHRIDADKKRHSRTASVNREEMSTSTQEPAVIAHVTKRETSDLTKKIGRKSNLPSVRSTKVPDNLSKRSTSQTGYRNNGSSQTIRQLTNPSGVPDHWTYIDKDQNYPDIAVESIRYKIEKLTNFIVRLRKRIERDYAEQGTCSPGDDVFGDEAVGATIAGQSTGMHPVVAASLKNLRILEFNAQEIFNLLYPTEVDFWESERACLTGDIEDERTYNEERSKLTDILSSRIDQNEENNFINNRIRLPFRTERDEGIPTSAMSTDSTEIRIPTDDGDVI</sequence>
<proteinExistence type="predicted"/>
<feature type="compositionally biased region" description="Polar residues" evidence="1">
    <location>
        <begin position="721"/>
        <end position="744"/>
    </location>
</feature>
<feature type="compositionally biased region" description="Basic and acidic residues" evidence="1">
    <location>
        <begin position="564"/>
        <end position="575"/>
    </location>
</feature>
<feature type="region of interest" description="Disordered" evidence="1">
    <location>
        <begin position="401"/>
        <end position="487"/>
    </location>
</feature>
<dbReference type="Proteomes" id="UP000324629">
    <property type="component" value="Unassembled WGS sequence"/>
</dbReference>
<feature type="compositionally biased region" description="Basic and acidic residues" evidence="1">
    <location>
        <begin position="422"/>
        <end position="434"/>
    </location>
</feature>
<feature type="region of interest" description="Disordered" evidence="1">
    <location>
        <begin position="525"/>
        <end position="586"/>
    </location>
</feature>
<feature type="compositionally biased region" description="Basic and acidic residues" evidence="1">
    <location>
        <begin position="690"/>
        <end position="699"/>
    </location>
</feature>
<evidence type="ECO:0000313" key="2">
    <source>
        <dbReference type="EMBL" id="KAA3673386.1"/>
    </source>
</evidence>
<evidence type="ECO:0000313" key="3">
    <source>
        <dbReference type="Proteomes" id="UP000324629"/>
    </source>
</evidence>
<feature type="region of interest" description="Disordered" evidence="1">
    <location>
        <begin position="908"/>
        <end position="931"/>
    </location>
</feature>
<feature type="region of interest" description="Disordered" evidence="1">
    <location>
        <begin position="238"/>
        <end position="272"/>
    </location>
</feature>
<accession>A0A5J4NCQ2</accession>
<dbReference type="EMBL" id="QNGE01003971">
    <property type="protein sequence ID" value="KAA3673386.1"/>
    <property type="molecule type" value="Genomic_DNA"/>
</dbReference>
<feature type="compositionally biased region" description="Polar residues" evidence="1">
    <location>
        <begin position="238"/>
        <end position="253"/>
    </location>
</feature>
<keyword evidence="3" id="KW-1185">Reference proteome</keyword>
<feature type="compositionally biased region" description="Polar residues" evidence="1">
    <location>
        <begin position="528"/>
        <end position="546"/>
    </location>
</feature>
<gene>
    <name evidence="2" type="ORF">DEA37_0007096</name>
</gene>
<feature type="compositionally biased region" description="Polar residues" evidence="1">
    <location>
        <begin position="438"/>
        <end position="483"/>
    </location>
</feature>
<feature type="compositionally biased region" description="Polar residues" evidence="1">
    <location>
        <begin position="172"/>
        <end position="204"/>
    </location>
</feature>
<organism evidence="2 3">
    <name type="scientific">Paragonimus westermani</name>
    <dbReference type="NCBI Taxonomy" id="34504"/>
    <lineage>
        <taxon>Eukaryota</taxon>
        <taxon>Metazoa</taxon>
        <taxon>Spiralia</taxon>
        <taxon>Lophotrochozoa</taxon>
        <taxon>Platyhelminthes</taxon>
        <taxon>Trematoda</taxon>
        <taxon>Digenea</taxon>
        <taxon>Plagiorchiida</taxon>
        <taxon>Troglotremata</taxon>
        <taxon>Troglotrematidae</taxon>
        <taxon>Paragonimus</taxon>
    </lineage>
</organism>
<feature type="region of interest" description="Disordered" evidence="1">
    <location>
        <begin position="623"/>
        <end position="744"/>
    </location>
</feature>
<comment type="caution">
    <text evidence="2">The sequence shown here is derived from an EMBL/GenBank/DDBJ whole genome shotgun (WGS) entry which is preliminary data.</text>
</comment>
<evidence type="ECO:0000256" key="1">
    <source>
        <dbReference type="SAM" id="MobiDB-lite"/>
    </source>
</evidence>